<name>X7F2Y8_9RHOB</name>
<dbReference type="Proteomes" id="UP000023430">
    <property type="component" value="Unassembled WGS sequence"/>
</dbReference>
<evidence type="ECO:0000313" key="3">
    <source>
        <dbReference type="Proteomes" id="UP000023430"/>
    </source>
</evidence>
<keyword evidence="3" id="KW-1185">Reference proteome</keyword>
<dbReference type="EMBL" id="JAME01000036">
    <property type="protein sequence ID" value="ETX27287.1"/>
    <property type="molecule type" value="Genomic_DNA"/>
</dbReference>
<sequence>MSTDVFIAGLAALSFIALLIYVVTAVPRERNLRDDRERQSSSLARGGRSQ</sequence>
<organism evidence="2 3">
    <name type="scientific">Roseivivax isoporae LMG 25204</name>
    <dbReference type="NCBI Taxonomy" id="1449351"/>
    <lineage>
        <taxon>Bacteria</taxon>
        <taxon>Pseudomonadati</taxon>
        <taxon>Pseudomonadota</taxon>
        <taxon>Alphaproteobacteria</taxon>
        <taxon>Rhodobacterales</taxon>
        <taxon>Roseobacteraceae</taxon>
        <taxon>Roseivivax</taxon>
    </lineage>
</organism>
<evidence type="ECO:0000313" key="2">
    <source>
        <dbReference type="EMBL" id="ETX27287.1"/>
    </source>
</evidence>
<dbReference type="RefSeq" id="WP_164490724.1">
    <property type="nucleotide sequence ID" value="NZ_JAME01000036.1"/>
</dbReference>
<gene>
    <name evidence="2" type="ORF">RISW2_14905</name>
</gene>
<proteinExistence type="predicted"/>
<keyword evidence="1" id="KW-0812">Transmembrane</keyword>
<keyword evidence="1" id="KW-1133">Transmembrane helix</keyword>
<keyword evidence="1" id="KW-0472">Membrane</keyword>
<protein>
    <submittedName>
        <fullName evidence="2">Uncharacterized protein</fullName>
    </submittedName>
</protein>
<dbReference type="AlphaFoldDB" id="X7F2Y8"/>
<reference evidence="2 3" key="1">
    <citation type="submission" date="2014-01" db="EMBL/GenBank/DDBJ databases">
        <title>Roseivivax isoporae LMG 25204 Genome Sequencing.</title>
        <authorList>
            <person name="Lai Q."/>
            <person name="Li G."/>
            <person name="Shao Z."/>
        </authorList>
    </citation>
    <scope>NUCLEOTIDE SEQUENCE [LARGE SCALE GENOMIC DNA]</scope>
    <source>
        <strain evidence="2 3">LMG 25204</strain>
    </source>
</reference>
<comment type="caution">
    <text evidence="2">The sequence shown here is derived from an EMBL/GenBank/DDBJ whole genome shotgun (WGS) entry which is preliminary data.</text>
</comment>
<accession>X7F2Y8</accession>
<feature type="transmembrane region" description="Helical" evidence="1">
    <location>
        <begin position="6"/>
        <end position="26"/>
    </location>
</feature>
<evidence type="ECO:0000256" key="1">
    <source>
        <dbReference type="SAM" id="Phobius"/>
    </source>
</evidence>
<dbReference type="STRING" id="1449351.RISW2_14905"/>